<evidence type="ECO:0000313" key="3">
    <source>
        <dbReference type="Proteomes" id="UP001355207"/>
    </source>
</evidence>
<proteinExistence type="predicted"/>
<dbReference type="AlphaFoldDB" id="A0AAX4JPI0"/>
<evidence type="ECO:0000313" key="2">
    <source>
        <dbReference type="EMBL" id="WWC87307.1"/>
    </source>
</evidence>
<dbReference type="Proteomes" id="UP001355207">
    <property type="component" value="Chromosome 2"/>
</dbReference>
<sequence length="147" mass="16958">MTTTAAPLSGLVAATNINSTHAEGKNGNHVPTENTNARITKAHDHEYGNAEKKISNEVDTISRLKEEFEKQLKTEMRKYTSIETVDLFIKNAYQEGLKEGEHKIAERDDTIKQLEDKYKKEKNEFESRIVEKEDLIKKLKEEHEKEK</sequence>
<accession>A0AAX4JPI0</accession>
<protein>
    <submittedName>
        <fullName evidence="2">Uncharacterized protein</fullName>
    </submittedName>
</protein>
<organism evidence="2 3">
    <name type="scientific">Kwoniella dendrophila CBS 6074</name>
    <dbReference type="NCBI Taxonomy" id="1295534"/>
    <lineage>
        <taxon>Eukaryota</taxon>
        <taxon>Fungi</taxon>
        <taxon>Dikarya</taxon>
        <taxon>Basidiomycota</taxon>
        <taxon>Agaricomycotina</taxon>
        <taxon>Tremellomycetes</taxon>
        <taxon>Tremellales</taxon>
        <taxon>Cryptococcaceae</taxon>
        <taxon>Kwoniella</taxon>
    </lineage>
</organism>
<dbReference type="EMBL" id="CP144099">
    <property type="protein sequence ID" value="WWC87307.1"/>
    <property type="molecule type" value="Genomic_DNA"/>
</dbReference>
<gene>
    <name evidence="2" type="ORF">L201_002196</name>
</gene>
<evidence type="ECO:0000256" key="1">
    <source>
        <dbReference type="SAM" id="Coils"/>
    </source>
</evidence>
<keyword evidence="1" id="KW-0175">Coiled coil</keyword>
<dbReference type="RefSeq" id="XP_066074070.1">
    <property type="nucleotide sequence ID" value="XM_066217973.1"/>
</dbReference>
<keyword evidence="3" id="KW-1185">Reference proteome</keyword>
<feature type="coiled-coil region" evidence="1">
    <location>
        <begin position="97"/>
        <end position="142"/>
    </location>
</feature>
<dbReference type="GeneID" id="91092868"/>
<reference evidence="2 3" key="1">
    <citation type="submission" date="2024-01" db="EMBL/GenBank/DDBJ databases">
        <title>Comparative genomics of Cryptococcus and Kwoniella reveals pathogenesis evolution and contrasting modes of karyotype evolution via chromosome fusion or intercentromeric recombination.</title>
        <authorList>
            <person name="Coelho M.A."/>
            <person name="David-Palma M."/>
            <person name="Shea T."/>
            <person name="Bowers K."/>
            <person name="McGinley-Smith S."/>
            <person name="Mohammad A.W."/>
            <person name="Gnirke A."/>
            <person name="Yurkov A.M."/>
            <person name="Nowrousian M."/>
            <person name="Sun S."/>
            <person name="Cuomo C.A."/>
            <person name="Heitman J."/>
        </authorList>
    </citation>
    <scope>NUCLEOTIDE SEQUENCE [LARGE SCALE GENOMIC DNA]</scope>
    <source>
        <strain evidence="2 3">CBS 6074</strain>
    </source>
</reference>
<name>A0AAX4JPI0_9TREE</name>